<dbReference type="Proteomes" id="UP000695264">
    <property type="component" value="Unassembled WGS sequence"/>
</dbReference>
<accession>A0ABX1C103</accession>
<keyword evidence="6" id="KW-1185">Reference proteome</keyword>
<gene>
    <name evidence="5" type="ORF">HCK00_24535</name>
</gene>
<protein>
    <submittedName>
        <fullName evidence="5">Polyprenyl synthetase family protein</fullName>
    </submittedName>
</protein>
<comment type="similarity">
    <text evidence="3">Belongs to the FPP/GGPP synthase family.</text>
</comment>
<keyword evidence="2" id="KW-0460">Magnesium</keyword>
<dbReference type="InterPro" id="IPR033749">
    <property type="entry name" value="Polyprenyl_synt_CS"/>
</dbReference>
<sequence length="425" mass="43196">MPEPGAPAAVLVTAAPPAGLPAGVPAGGAEGHERDAAVSRAVRRAREEVRPALREWTALLGPELATLCGYQMGLCDADGLPIADPAPGAGGAGGRTPAPGPGAGAGAAPGAASSGKLVRPALALASAAAVGAKPEVALPGAVATELVHNFSLLHDDVMDGDRVRRHRPSAWVRFGTPLTILAGDGLLALAFEVLSSQPAPGPADLTADLSVALRRLCLGQGQDLLAAARRGPAGAAGETGQGTEREPGRAAEPAATEADLDACLRMLEAKTGALLGFACRAGAAYAGAPPAALEAFERFGSRLGLAFQLQDDLLGIWGRPADTGKPARSDLRERKRSAPVVAALASGTPAGRRLAALYARPEPLTEDEIPYAATLVEEAGGRERTLAEARRRQEEAWRSLSELGPPLVDPAGLREVVDSLTGRSS</sequence>
<evidence type="ECO:0000256" key="4">
    <source>
        <dbReference type="SAM" id="MobiDB-lite"/>
    </source>
</evidence>
<evidence type="ECO:0000313" key="5">
    <source>
        <dbReference type="EMBL" id="NJQ03599.1"/>
    </source>
</evidence>
<dbReference type="Pfam" id="PF00348">
    <property type="entry name" value="polyprenyl_synt"/>
    <property type="match status" value="1"/>
</dbReference>
<dbReference type="CDD" id="cd00685">
    <property type="entry name" value="Trans_IPPS_HT"/>
    <property type="match status" value="1"/>
</dbReference>
<dbReference type="RefSeq" id="WP_168104225.1">
    <property type="nucleotide sequence ID" value="NZ_JAATEN010000027.1"/>
</dbReference>
<evidence type="ECO:0000256" key="3">
    <source>
        <dbReference type="RuleBase" id="RU004466"/>
    </source>
</evidence>
<dbReference type="SUPFAM" id="SSF48576">
    <property type="entry name" value="Terpenoid synthases"/>
    <property type="match status" value="1"/>
</dbReference>
<dbReference type="Gene3D" id="1.10.600.10">
    <property type="entry name" value="Farnesyl Diphosphate Synthase"/>
    <property type="match status" value="1"/>
</dbReference>
<dbReference type="InterPro" id="IPR000092">
    <property type="entry name" value="Polyprenyl_synt"/>
</dbReference>
<keyword evidence="1" id="KW-0479">Metal-binding</keyword>
<dbReference type="PANTHER" id="PTHR12001:SF86">
    <property type="entry name" value="GERANYLGERANYL DIPHOSPHATE SYNTHASE"/>
    <property type="match status" value="1"/>
</dbReference>
<feature type="region of interest" description="Disordered" evidence="4">
    <location>
        <begin position="86"/>
        <end position="111"/>
    </location>
</feature>
<organism evidence="5 6">
    <name type="scientific">Streptomyces zingiberis</name>
    <dbReference type="NCBI Taxonomy" id="2053010"/>
    <lineage>
        <taxon>Bacteria</taxon>
        <taxon>Bacillati</taxon>
        <taxon>Actinomycetota</taxon>
        <taxon>Actinomycetes</taxon>
        <taxon>Kitasatosporales</taxon>
        <taxon>Streptomycetaceae</taxon>
        <taxon>Streptomyces</taxon>
    </lineage>
</organism>
<evidence type="ECO:0000313" key="6">
    <source>
        <dbReference type="Proteomes" id="UP000695264"/>
    </source>
</evidence>
<dbReference type="PROSITE" id="PS00723">
    <property type="entry name" value="POLYPRENYL_SYNTHASE_1"/>
    <property type="match status" value="1"/>
</dbReference>
<dbReference type="PANTHER" id="PTHR12001">
    <property type="entry name" value="GERANYLGERANYL PYROPHOSPHATE SYNTHASE"/>
    <property type="match status" value="1"/>
</dbReference>
<dbReference type="InterPro" id="IPR008949">
    <property type="entry name" value="Isoprenoid_synthase_dom_sf"/>
</dbReference>
<feature type="region of interest" description="Disordered" evidence="4">
    <location>
        <begin position="229"/>
        <end position="254"/>
    </location>
</feature>
<keyword evidence="3" id="KW-0808">Transferase</keyword>
<dbReference type="PROSITE" id="PS00444">
    <property type="entry name" value="POLYPRENYL_SYNTHASE_2"/>
    <property type="match status" value="1"/>
</dbReference>
<dbReference type="EMBL" id="JAATEN010000027">
    <property type="protein sequence ID" value="NJQ03599.1"/>
    <property type="molecule type" value="Genomic_DNA"/>
</dbReference>
<evidence type="ECO:0000256" key="1">
    <source>
        <dbReference type="ARBA" id="ARBA00022723"/>
    </source>
</evidence>
<proteinExistence type="inferred from homology"/>
<dbReference type="SFLD" id="SFLDS00005">
    <property type="entry name" value="Isoprenoid_Synthase_Type_I"/>
    <property type="match status" value="1"/>
</dbReference>
<evidence type="ECO:0000256" key="2">
    <source>
        <dbReference type="ARBA" id="ARBA00022842"/>
    </source>
</evidence>
<feature type="compositionally biased region" description="Low complexity" evidence="4">
    <location>
        <begin position="229"/>
        <end position="242"/>
    </location>
</feature>
<comment type="caution">
    <text evidence="5">The sequence shown here is derived from an EMBL/GenBank/DDBJ whole genome shotgun (WGS) entry which is preliminary data.</text>
</comment>
<name>A0ABX1C103_9ACTN</name>
<reference evidence="5 6" key="1">
    <citation type="submission" date="2020-03" db="EMBL/GenBank/DDBJ databases">
        <title>WGS of actinomycetes isolated from Thailand.</title>
        <authorList>
            <person name="Thawai C."/>
        </authorList>
    </citation>
    <scope>NUCLEOTIDE SEQUENCE [LARGE SCALE GENOMIC DNA]</scope>
    <source>
        <strain evidence="5 6">PLAI 1-29</strain>
    </source>
</reference>